<name>A0A2G5TDR6_9PELO</name>
<dbReference type="OrthoDB" id="5845143at2759"/>
<sequence length="209" mass="22919">MNLAVVVVRCHRLGILNMMLVLMLSILILKASAASGDSYELNNAVIGDVVRTMENKNTVQEVILTDDQILEMYPNLNLTLTKKPPVSIMSGKIPDHLIKKMADYIFGLLQGTGEVIKPTTTTTTPSTTTSTSSATSTSTASPLAGAPAEFLPFRSNDLAVIRDAPKTADFPNFLTQIRRKPIRKMSGVSRKKSEKLWRKTRMVKTLGRA</sequence>
<keyword evidence="2" id="KW-0732">Signal</keyword>
<comment type="caution">
    <text evidence="3">The sequence shown here is derived from an EMBL/GenBank/DDBJ whole genome shotgun (WGS) entry which is preliminary data.</text>
</comment>
<evidence type="ECO:0000256" key="2">
    <source>
        <dbReference type="SAM" id="SignalP"/>
    </source>
</evidence>
<evidence type="ECO:0000313" key="3">
    <source>
        <dbReference type="EMBL" id="PIC25388.1"/>
    </source>
</evidence>
<reference evidence="4" key="1">
    <citation type="submission" date="2017-10" db="EMBL/GenBank/DDBJ databases">
        <title>Rapid genome shrinkage in a self-fertile nematode reveals novel sperm competition proteins.</title>
        <authorList>
            <person name="Yin D."/>
            <person name="Schwarz E.M."/>
            <person name="Thomas C.G."/>
            <person name="Felde R.L."/>
            <person name="Korf I.F."/>
            <person name="Cutter A.D."/>
            <person name="Schartner C.M."/>
            <person name="Ralston E.J."/>
            <person name="Meyer B.J."/>
            <person name="Haag E.S."/>
        </authorList>
    </citation>
    <scope>NUCLEOTIDE SEQUENCE [LARGE SCALE GENOMIC DNA]</scope>
    <source>
        <strain evidence="4">JU1422</strain>
    </source>
</reference>
<feature type="region of interest" description="Disordered" evidence="1">
    <location>
        <begin position="184"/>
        <end position="209"/>
    </location>
</feature>
<gene>
    <name evidence="3" type="primary">Cni-W03F9.11</name>
    <name evidence="3" type="synonym">Cnig_chr_V.g18340</name>
    <name evidence="3" type="ORF">B9Z55_018340</name>
</gene>
<proteinExistence type="predicted"/>
<keyword evidence="4" id="KW-1185">Reference proteome</keyword>
<feature type="compositionally biased region" description="Basic residues" evidence="1">
    <location>
        <begin position="184"/>
        <end position="202"/>
    </location>
</feature>
<evidence type="ECO:0000256" key="1">
    <source>
        <dbReference type="SAM" id="MobiDB-lite"/>
    </source>
</evidence>
<feature type="signal peptide" evidence="2">
    <location>
        <begin position="1"/>
        <end position="33"/>
    </location>
</feature>
<feature type="chain" id="PRO_5013855385" evidence="2">
    <location>
        <begin position="34"/>
        <end position="209"/>
    </location>
</feature>
<dbReference type="AlphaFoldDB" id="A0A2G5TDR6"/>
<dbReference type="STRING" id="1611254.A0A2G5TDR6"/>
<feature type="region of interest" description="Disordered" evidence="1">
    <location>
        <begin position="117"/>
        <end position="143"/>
    </location>
</feature>
<dbReference type="Proteomes" id="UP000230233">
    <property type="component" value="Chromosome V"/>
</dbReference>
<dbReference type="EMBL" id="PDUG01000005">
    <property type="protein sequence ID" value="PIC25388.1"/>
    <property type="molecule type" value="Genomic_DNA"/>
</dbReference>
<accession>A0A2G5TDR6</accession>
<evidence type="ECO:0000313" key="4">
    <source>
        <dbReference type="Proteomes" id="UP000230233"/>
    </source>
</evidence>
<organism evidence="3 4">
    <name type="scientific">Caenorhabditis nigoni</name>
    <dbReference type="NCBI Taxonomy" id="1611254"/>
    <lineage>
        <taxon>Eukaryota</taxon>
        <taxon>Metazoa</taxon>
        <taxon>Ecdysozoa</taxon>
        <taxon>Nematoda</taxon>
        <taxon>Chromadorea</taxon>
        <taxon>Rhabditida</taxon>
        <taxon>Rhabditina</taxon>
        <taxon>Rhabditomorpha</taxon>
        <taxon>Rhabditoidea</taxon>
        <taxon>Rhabditidae</taxon>
        <taxon>Peloderinae</taxon>
        <taxon>Caenorhabditis</taxon>
    </lineage>
</organism>
<protein>
    <submittedName>
        <fullName evidence="3">Uncharacterized protein</fullName>
    </submittedName>
</protein>
<feature type="compositionally biased region" description="Low complexity" evidence="1">
    <location>
        <begin position="118"/>
        <end position="142"/>
    </location>
</feature>